<organism evidence="13 14">
    <name type="scientific">Saccoglossus kowalevskii</name>
    <name type="common">Acorn worm</name>
    <dbReference type="NCBI Taxonomy" id="10224"/>
    <lineage>
        <taxon>Eukaryota</taxon>
        <taxon>Metazoa</taxon>
        <taxon>Hemichordata</taxon>
        <taxon>Enteropneusta</taxon>
        <taxon>Harrimaniidae</taxon>
        <taxon>Saccoglossus</taxon>
    </lineage>
</organism>
<evidence type="ECO:0000256" key="6">
    <source>
        <dbReference type="ARBA" id="ARBA00022496"/>
    </source>
</evidence>
<proteinExistence type="inferred from homology"/>
<keyword evidence="8" id="KW-0560">Oxidoreductase</keyword>
<keyword evidence="9" id="KW-0408">Iron</keyword>
<dbReference type="SMART" id="SM01219">
    <property type="entry name" value="Frataxin_Cyay"/>
    <property type="match status" value="1"/>
</dbReference>
<dbReference type="PRINTS" id="PR00904">
    <property type="entry name" value="FRATAXIN"/>
</dbReference>
<dbReference type="PANTHER" id="PTHR16821">
    <property type="entry name" value="FRATAXIN"/>
    <property type="match status" value="1"/>
</dbReference>
<evidence type="ECO:0000256" key="5">
    <source>
        <dbReference type="ARBA" id="ARBA00022448"/>
    </source>
</evidence>
<sequence length="233" mass="26440">MATLARSVCMLTSTRHQIRHKINKWSSVSWGTCFDRNDCVPQQVCPAPFQNKTHSFSTDTIYQPTRCIRSGTSWIGTVYLPNREIYINMAVVSRNAFSTSHHANGPLTDMMYEQIADKTLDILAEYFETLGDVEQVSEEYDVMFSSGVLTVIVGGNTGTYVINKQTPNKQIWLSSPSSGPKRYDYINGRWIYKHSGEALHDLLSLEFSAILNRNIDFSHLETKEIDDSHSDNN</sequence>
<dbReference type="GeneID" id="100376006"/>
<keyword evidence="10" id="KW-0406">Ion transport</keyword>
<dbReference type="PROSITE" id="PS50810">
    <property type="entry name" value="FRATAXIN_2"/>
    <property type="match status" value="1"/>
</dbReference>
<dbReference type="PANTHER" id="PTHR16821:SF2">
    <property type="entry name" value="FRATAXIN, MITOCHONDRIAL"/>
    <property type="match status" value="1"/>
</dbReference>
<dbReference type="NCBIfam" id="TIGR03421">
    <property type="entry name" value="FeS_CyaY"/>
    <property type="match status" value="1"/>
</dbReference>
<comment type="catalytic activity">
    <reaction evidence="12">
        <text>4 Fe(2+) + O2 + 4 H(+) = 4 Fe(3+) + 2 H2O</text>
        <dbReference type="Rhea" id="RHEA:11148"/>
        <dbReference type="ChEBI" id="CHEBI:15377"/>
        <dbReference type="ChEBI" id="CHEBI:15378"/>
        <dbReference type="ChEBI" id="CHEBI:15379"/>
        <dbReference type="ChEBI" id="CHEBI:29033"/>
        <dbReference type="ChEBI" id="CHEBI:29034"/>
        <dbReference type="EC" id="1.16.3.1"/>
    </reaction>
</comment>
<evidence type="ECO:0000256" key="10">
    <source>
        <dbReference type="ARBA" id="ARBA00023065"/>
    </source>
</evidence>
<evidence type="ECO:0000256" key="4">
    <source>
        <dbReference type="ARBA" id="ARBA00022434"/>
    </source>
</evidence>
<dbReference type="InterPro" id="IPR020895">
    <property type="entry name" value="Frataxin_CS"/>
</dbReference>
<keyword evidence="4" id="KW-0409">Iron storage</keyword>
<dbReference type="InterPro" id="IPR017789">
    <property type="entry name" value="Frataxin"/>
</dbReference>
<evidence type="ECO:0000256" key="9">
    <source>
        <dbReference type="ARBA" id="ARBA00023004"/>
    </source>
</evidence>
<evidence type="ECO:0000256" key="12">
    <source>
        <dbReference type="ARBA" id="ARBA00047990"/>
    </source>
</evidence>
<evidence type="ECO:0000256" key="3">
    <source>
        <dbReference type="ARBA" id="ARBA00013107"/>
    </source>
</evidence>
<evidence type="ECO:0000313" key="14">
    <source>
        <dbReference type="RefSeq" id="XP_002732770.1"/>
    </source>
</evidence>
<comment type="similarity">
    <text evidence="2">Belongs to the frataxin family.</text>
</comment>
<keyword evidence="13" id="KW-1185">Reference proteome</keyword>
<evidence type="ECO:0000256" key="8">
    <source>
        <dbReference type="ARBA" id="ARBA00023002"/>
    </source>
</evidence>
<evidence type="ECO:0000256" key="2">
    <source>
        <dbReference type="ARBA" id="ARBA00008183"/>
    </source>
</evidence>
<dbReference type="InterPro" id="IPR002908">
    <property type="entry name" value="Frataxin/CyaY"/>
</dbReference>
<name>A0ABM0GLU0_SACKO</name>
<gene>
    <name evidence="14" type="primary">LOC100376006</name>
</gene>
<dbReference type="PROSITE" id="PS01344">
    <property type="entry name" value="FRATAXIN_1"/>
    <property type="match status" value="1"/>
</dbReference>
<keyword evidence="11" id="KW-0496">Mitochondrion</keyword>
<evidence type="ECO:0000313" key="13">
    <source>
        <dbReference type="Proteomes" id="UP000694865"/>
    </source>
</evidence>
<dbReference type="EC" id="1.16.3.1" evidence="3"/>
<dbReference type="Proteomes" id="UP000694865">
    <property type="component" value="Unplaced"/>
</dbReference>
<keyword evidence="5" id="KW-0813">Transport</keyword>
<evidence type="ECO:0000256" key="1">
    <source>
        <dbReference type="ARBA" id="ARBA00004173"/>
    </source>
</evidence>
<comment type="subcellular location">
    <subcellularLocation>
        <location evidence="1">Mitochondrion</location>
    </subcellularLocation>
</comment>
<dbReference type="InterPro" id="IPR036524">
    <property type="entry name" value="Frataxin/CyaY_sf"/>
</dbReference>
<dbReference type="Gene3D" id="3.30.920.10">
    <property type="entry name" value="Frataxin/CyaY"/>
    <property type="match status" value="1"/>
</dbReference>
<dbReference type="NCBIfam" id="TIGR03422">
    <property type="entry name" value="mito_frataxin"/>
    <property type="match status" value="1"/>
</dbReference>
<evidence type="ECO:0000256" key="7">
    <source>
        <dbReference type="ARBA" id="ARBA00022946"/>
    </source>
</evidence>
<protein>
    <recommendedName>
        <fullName evidence="3">ferroxidase</fullName>
        <ecNumber evidence="3">1.16.3.1</ecNumber>
    </recommendedName>
</protein>
<keyword evidence="7" id="KW-0809">Transit peptide</keyword>
<dbReference type="SUPFAM" id="SSF55387">
    <property type="entry name" value="Frataxin/Nqo15-like"/>
    <property type="match status" value="1"/>
</dbReference>
<keyword evidence="6" id="KW-0410">Iron transport</keyword>
<dbReference type="CDD" id="cd00503">
    <property type="entry name" value="Frataxin"/>
    <property type="match status" value="1"/>
</dbReference>
<evidence type="ECO:0000256" key="11">
    <source>
        <dbReference type="ARBA" id="ARBA00023128"/>
    </source>
</evidence>
<dbReference type="RefSeq" id="XP_002732770.1">
    <property type="nucleotide sequence ID" value="XM_002732724.2"/>
</dbReference>
<reference evidence="14" key="1">
    <citation type="submission" date="2025-08" db="UniProtKB">
        <authorList>
            <consortium name="RefSeq"/>
        </authorList>
    </citation>
    <scope>IDENTIFICATION</scope>
    <source>
        <tissue evidence="14">Testes</tissue>
    </source>
</reference>
<dbReference type="Pfam" id="PF01491">
    <property type="entry name" value="Frataxin_Cyay"/>
    <property type="match status" value="1"/>
</dbReference>
<accession>A0ABM0GLU0</accession>